<dbReference type="Proteomes" id="UP000320772">
    <property type="component" value="Unassembled WGS sequence"/>
</dbReference>
<dbReference type="AlphaFoldDB" id="A0A4Y3M4T2"/>
<accession>A0A4Y3M4T2</accession>
<name>A0A4Y3M4T2_9PROT</name>
<dbReference type="EMBL" id="BJLY01000002">
    <property type="protein sequence ID" value="GEB03377.1"/>
    <property type="molecule type" value="Genomic_DNA"/>
</dbReference>
<proteinExistence type="predicted"/>
<evidence type="ECO:0000313" key="2">
    <source>
        <dbReference type="Proteomes" id="UP000320772"/>
    </source>
</evidence>
<gene>
    <name evidence="1" type="ORF">GRO01_09530</name>
</gene>
<evidence type="ECO:0000313" key="1">
    <source>
        <dbReference type="EMBL" id="GEB03377.1"/>
    </source>
</evidence>
<reference evidence="1 2" key="1">
    <citation type="submission" date="2019-06" db="EMBL/GenBank/DDBJ databases">
        <title>Whole genome shotgun sequence of Gluconobacter roseus NBRC 3990.</title>
        <authorList>
            <person name="Hosoyama A."/>
            <person name="Uohara A."/>
            <person name="Ohji S."/>
            <person name="Ichikawa N."/>
        </authorList>
    </citation>
    <scope>NUCLEOTIDE SEQUENCE [LARGE SCALE GENOMIC DNA]</scope>
    <source>
        <strain evidence="1 2">NBRC 3990</strain>
    </source>
</reference>
<protein>
    <submittedName>
        <fullName evidence="1">Uncharacterized protein</fullName>
    </submittedName>
</protein>
<organism evidence="1 2">
    <name type="scientific">Gluconobacter roseus NBRC 3990</name>
    <dbReference type="NCBI Taxonomy" id="1307950"/>
    <lineage>
        <taxon>Bacteria</taxon>
        <taxon>Pseudomonadati</taxon>
        <taxon>Pseudomonadota</taxon>
        <taxon>Alphaproteobacteria</taxon>
        <taxon>Acetobacterales</taxon>
        <taxon>Acetobacteraceae</taxon>
        <taxon>Gluconobacter</taxon>
    </lineage>
</organism>
<sequence length="90" mass="10674">MCVLKKNPNLPIPKGARASRSLLVRHVNELRRLREEEWSYESIHEAFLECYGEIFSMSLQVFRERARRVLQKELGKEENFSEATLRVKPE</sequence>
<comment type="caution">
    <text evidence="1">The sequence shown here is derived from an EMBL/GenBank/DDBJ whole genome shotgun (WGS) entry which is preliminary data.</text>
</comment>
<dbReference type="RefSeq" id="WP_141306822.1">
    <property type="nucleotide sequence ID" value="NZ_BAQZ01000037.1"/>
</dbReference>
<keyword evidence="2" id="KW-1185">Reference proteome</keyword>